<feature type="non-terminal residue" evidence="4">
    <location>
        <position position="339"/>
    </location>
</feature>
<feature type="domain" description="EF-hand" evidence="3">
    <location>
        <begin position="312"/>
        <end position="339"/>
    </location>
</feature>
<accession>A0A812MZD8</accession>
<evidence type="ECO:0000256" key="2">
    <source>
        <dbReference type="SAM" id="MobiDB-lite"/>
    </source>
</evidence>
<evidence type="ECO:0000256" key="1">
    <source>
        <dbReference type="ARBA" id="ARBA00022837"/>
    </source>
</evidence>
<evidence type="ECO:0000313" key="4">
    <source>
        <dbReference type="EMBL" id="CAE7270485.1"/>
    </source>
</evidence>
<evidence type="ECO:0000313" key="5">
    <source>
        <dbReference type="Proteomes" id="UP000649617"/>
    </source>
</evidence>
<dbReference type="OrthoDB" id="10536033at2759"/>
<evidence type="ECO:0000259" key="3">
    <source>
        <dbReference type="PROSITE" id="PS50222"/>
    </source>
</evidence>
<dbReference type="EMBL" id="CAJNIZ010008702">
    <property type="protein sequence ID" value="CAE7270485.1"/>
    <property type="molecule type" value="Genomic_DNA"/>
</dbReference>
<gene>
    <name evidence="4" type="primary">Shprh</name>
    <name evidence="4" type="ORF">SPIL2461_LOCUS5944</name>
</gene>
<dbReference type="InterPro" id="IPR011992">
    <property type="entry name" value="EF-hand-dom_pair"/>
</dbReference>
<feature type="compositionally biased region" description="Low complexity" evidence="2">
    <location>
        <begin position="182"/>
        <end position="191"/>
    </location>
</feature>
<dbReference type="PROSITE" id="PS50222">
    <property type="entry name" value="EF_HAND_2"/>
    <property type="match status" value="1"/>
</dbReference>
<keyword evidence="5" id="KW-1185">Reference proteome</keyword>
<dbReference type="PROSITE" id="PS00018">
    <property type="entry name" value="EF_HAND_1"/>
    <property type="match status" value="1"/>
</dbReference>
<dbReference type="SUPFAM" id="SSF47473">
    <property type="entry name" value="EF-hand"/>
    <property type="match status" value="1"/>
</dbReference>
<proteinExistence type="predicted"/>
<dbReference type="Gene3D" id="1.10.238.10">
    <property type="entry name" value="EF-hand"/>
    <property type="match status" value="2"/>
</dbReference>
<dbReference type="GO" id="GO:0005509">
    <property type="term" value="F:calcium ion binding"/>
    <property type="evidence" value="ECO:0007669"/>
    <property type="project" value="InterPro"/>
</dbReference>
<feature type="non-terminal residue" evidence="4">
    <location>
        <position position="1"/>
    </location>
</feature>
<feature type="compositionally biased region" description="Low complexity" evidence="2">
    <location>
        <begin position="160"/>
        <end position="175"/>
    </location>
</feature>
<keyword evidence="1" id="KW-0106">Calcium</keyword>
<feature type="region of interest" description="Disordered" evidence="2">
    <location>
        <begin position="137"/>
        <end position="201"/>
    </location>
</feature>
<sequence length="339" mass="36399">SSCAGHTTSAASIPSRQMITEWSKCGRALAQDGRYGPGCGQRRRLRMLVGASKSARDSRSREKLLPIAPKANRSFFENSEPESNERVVVVRETKVKLSLSGSRRSVLAQPETQGCPTCGYRLTVSWSCPHCRGRDGGAAEVRKHSSEEERASPTRAPGPGLLSSSHHFDSSDQGSDGLGVLSPSGSFAPPGSGSGTKGSPVKEDSSRACAACGASTAPDADSCRRCGHKRPAGTVSVARASMITTEDVRADVFGKLQEHGELHCDELPRGLELCGFVGIKKEWVQSVRDSVTKYSTLELEEFLEFVRGYEALQEKAYKEAFEEADLDRSGTVESAELAE</sequence>
<name>A0A812MZD8_SYMPI</name>
<organism evidence="4 5">
    <name type="scientific">Symbiodinium pilosum</name>
    <name type="common">Dinoflagellate</name>
    <dbReference type="NCBI Taxonomy" id="2952"/>
    <lineage>
        <taxon>Eukaryota</taxon>
        <taxon>Sar</taxon>
        <taxon>Alveolata</taxon>
        <taxon>Dinophyceae</taxon>
        <taxon>Suessiales</taxon>
        <taxon>Symbiodiniaceae</taxon>
        <taxon>Symbiodinium</taxon>
    </lineage>
</organism>
<dbReference type="InterPro" id="IPR018247">
    <property type="entry name" value="EF_Hand_1_Ca_BS"/>
</dbReference>
<reference evidence="4" key="1">
    <citation type="submission" date="2021-02" db="EMBL/GenBank/DDBJ databases">
        <authorList>
            <person name="Dougan E. K."/>
            <person name="Rhodes N."/>
            <person name="Thang M."/>
            <person name="Chan C."/>
        </authorList>
    </citation>
    <scope>NUCLEOTIDE SEQUENCE</scope>
</reference>
<comment type="caution">
    <text evidence="4">The sequence shown here is derived from an EMBL/GenBank/DDBJ whole genome shotgun (WGS) entry which is preliminary data.</text>
</comment>
<dbReference type="AlphaFoldDB" id="A0A812MZD8"/>
<dbReference type="Proteomes" id="UP000649617">
    <property type="component" value="Unassembled WGS sequence"/>
</dbReference>
<feature type="compositionally biased region" description="Basic and acidic residues" evidence="2">
    <location>
        <begin position="137"/>
        <end position="152"/>
    </location>
</feature>
<dbReference type="InterPro" id="IPR002048">
    <property type="entry name" value="EF_hand_dom"/>
</dbReference>
<protein>
    <submittedName>
        <fullName evidence="4">Shprh protein</fullName>
    </submittedName>
</protein>